<feature type="domain" description="Tyrosine specific protein phosphatases" evidence="4">
    <location>
        <begin position="339"/>
        <end position="396"/>
    </location>
</feature>
<dbReference type="InterPro" id="IPR016130">
    <property type="entry name" value="Tyr_Pase_AS"/>
</dbReference>
<dbReference type="InterPro" id="IPR029023">
    <property type="entry name" value="Tensin_phosphatase"/>
</dbReference>
<dbReference type="Pfam" id="PF10409">
    <property type="entry name" value="PTEN_C2"/>
    <property type="match status" value="1"/>
</dbReference>
<dbReference type="InterPro" id="IPR051281">
    <property type="entry name" value="Dual-spec_lipid-protein_phosph"/>
</dbReference>
<gene>
    <name evidence="7" type="ORF">NESM_000137400</name>
</gene>
<evidence type="ECO:0000259" key="4">
    <source>
        <dbReference type="PROSITE" id="PS50056"/>
    </source>
</evidence>
<feature type="transmembrane region" description="Helical" evidence="3">
    <location>
        <begin position="176"/>
        <end position="192"/>
    </location>
</feature>
<keyword evidence="1" id="KW-0378">Hydrolase</keyword>
<keyword evidence="3" id="KW-0472">Membrane</keyword>
<dbReference type="PANTHER" id="PTHR12305:SF60">
    <property type="entry name" value="PHOSPHATIDYLINOSITOL 3,4,5-TRISPHOSPHATE 3-PHOSPHATASE TPTE2-RELATED"/>
    <property type="match status" value="1"/>
</dbReference>
<evidence type="ECO:0000256" key="3">
    <source>
        <dbReference type="SAM" id="Phobius"/>
    </source>
</evidence>
<dbReference type="Proteomes" id="UP001430356">
    <property type="component" value="Unassembled WGS sequence"/>
</dbReference>
<dbReference type="InterPro" id="IPR029021">
    <property type="entry name" value="Prot-tyrosine_phosphatase-like"/>
</dbReference>
<organism evidence="7 8">
    <name type="scientific">Novymonas esmeraldas</name>
    <dbReference type="NCBI Taxonomy" id="1808958"/>
    <lineage>
        <taxon>Eukaryota</taxon>
        <taxon>Discoba</taxon>
        <taxon>Euglenozoa</taxon>
        <taxon>Kinetoplastea</taxon>
        <taxon>Metakinetoplastina</taxon>
        <taxon>Trypanosomatida</taxon>
        <taxon>Trypanosomatidae</taxon>
        <taxon>Novymonas</taxon>
    </lineage>
</organism>
<protein>
    <submittedName>
        <fullName evidence="7">Tyrosine phosphatase isoform</fullName>
    </submittedName>
</protein>
<feature type="transmembrane region" description="Helical" evidence="3">
    <location>
        <begin position="117"/>
        <end position="140"/>
    </location>
</feature>
<evidence type="ECO:0000256" key="1">
    <source>
        <dbReference type="ARBA" id="ARBA00022801"/>
    </source>
</evidence>
<dbReference type="PANTHER" id="PTHR12305">
    <property type="entry name" value="PHOSPHATASE WITH HOMOLOGY TO TENSIN"/>
    <property type="match status" value="1"/>
</dbReference>
<evidence type="ECO:0000259" key="6">
    <source>
        <dbReference type="PROSITE" id="PS51182"/>
    </source>
</evidence>
<feature type="domain" description="C2 tensin-type" evidence="6">
    <location>
        <begin position="415"/>
        <end position="604"/>
    </location>
</feature>
<evidence type="ECO:0000313" key="8">
    <source>
        <dbReference type="Proteomes" id="UP001430356"/>
    </source>
</evidence>
<dbReference type="AlphaFoldDB" id="A0AAW0F4M3"/>
<dbReference type="GO" id="GO:0016314">
    <property type="term" value="F:phosphatidylinositol-3,4,5-trisphosphate 3-phosphatase activity"/>
    <property type="evidence" value="ECO:0007669"/>
    <property type="project" value="TreeGrafter"/>
</dbReference>
<accession>A0AAW0F4M3</accession>
<dbReference type="SUPFAM" id="SSF49562">
    <property type="entry name" value="C2 domain (Calcium/lipid-binding domain, CaLB)"/>
    <property type="match status" value="1"/>
</dbReference>
<proteinExistence type="predicted"/>
<keyword evidence="3" id="KW-0812">Transmembrane</keyword>
<feature type="transmembrane region" description="Helical" evidence="3">
    <location>
        <begin position="198"/>
        <end position="218"/>
    </location>
</feature>
<feature type="compositionally biased region" description="Polar residues" evidence="2">
    <location>
        <begin position="1"/>
        <end position="21"/>
    </location>
</feature>
<dbReference type="Gene3D" id="3.90.190.10">
    <property type="entry name" value="Protein tyrosine phosphatase superfamily"/>
    <property type="match status" value="1"/>
</dbReference>
<dbReference type="InterPro" id="IPR035892">
    <property type="entry name" value="C2_domain_sf"/>
</dbReference>
<dbReference type="PROSITE" id="PS51182">
    <property type="entry name" value="C2_TENSIN"/>
    <property type="match status" value="1"/>
</dbReference>
<dbReference type="PROSITE" id="PS51181">
    <property type="entry name" value="PPASE_TENSIN"/>
    <property type="match status" value="1"/>
</dbReference>
<keyword evidence="8" id="KW-1185">Reference proteome</keyword>
<dbReference type="Pfam" id="PF22784">
    <property type="entry name" value="PTP-SAK"/>
    <property type="match status" value="1"/>
</dbReference>
<dbReference type="InterPro" id="IPR057023">
    <property type="entry name" value="PTP-SAK"/>
</dbReference>
<sequence>MSSPSSKVASATRPHSATRSAFTAGDAVQHSPLHSASKVEVVDMTPAVPTTLDERVAYYLRDRTKYLHVQNQIAQEVTNSLAMANNYHVSIADPQDMSFTNAGESTLDQVIRIAYHFFLSIYVQAALLVPTCLFLLFIAVRTRGTPTFLLIHSLVIDAEVLAMWAYERGARFRGGLWWEPLSLLCGLVVAAINVSNPGSVLCALLLVALWMMMARITVIQVTRALRVFCASDRRCYIAEGVVLDMAYITRNVLAMGWPARGTEALYRNPWEDVVRFLRRKYTRLSSHVITLCSERSTAPFPLQTVYPMDDHNPAEMPLMIAFCCEVADYVMADPYNRAVAVHCKGGKGRTGTMISAYLMYCGQCRSADAALTHFSLLRSRIGAQKLQGVQTPSQGRYVRYFEHLINEQPGMAIPSRPRRVLRLVLHNIPPLWVQRGVEHLWMAVVVKPCTERRVVYLSNRTVTFTAAVPDPSTYDWRTQIKDLLHNDEEVLYREANEMDAAEGGGTGYLPDKRSFKVTGAAGDTLELAFPAEIPAVDGDVCVKFFFYKNNPNALRPPVQFWLHTGLESQSRIRLERHELDGPSKDKKGDRYPANFAIELVLDDVKGEQKGRE</sequence>
<dbReference type="PROSITE" id="PS50056">
    <property type="entry name" value="TYR_PHOSPHATASE_2"/>
    <property type="match status" value="1"/>
</dbReference>
<evidence type="ECO:0000259" key="5">
    <source>
        <dbReference type="PROSITE" id="PS51181"/>
    </source>
</evidence>
<dbReference type="GO" id="GO:0005829">
    <property type="term" value="C:cytosol"/>
    <property type="evidence" value="ECO:0007669"/>
    <property type="project" value="TreeGrafter"/>
</dbReference>
<evidence type="ECO:0000313" key="7">
    <source>
        <dbReference type="EMBL" id="KAK7200791.1"/>
    </source>
</evidence>
<dbReference type="SMART" id="SM01326">
    <property type="entry name" value="PTEN_C2"/>
    <property type="match status" value="1"/>
</dbReference>
<feature type="domain" description="Phosphatase tensin-type" evidence="5">
    <location>
        <begin position="234"/>
        <end position="408"/>
    </location>
</feature>
<comment type="caution">
    <text evidence="7">The sequence shown here is derived from an EMBL/GenBank/DDBJ whole genome shotgun (WGS) entry which is preliminary data.</text>
</comment>
<reference evidence="7 8" key="1">
    <citation type="journal article" date="2021" name="MBio">
        <title>A New Model Trypanosomatid, Novymonas esmeraldas: Genomic Perception of Its 'Candidatus Pandoraea novymonadis' Endosymbiont.</title>
        <authorList>
            <person name="Zakharova A."/>
            <person name="Saura A."/>
            <person name="Butenko A."/>
            <person name="Podesvova L."/>
            <person name="Warmusova S."/>
            <person name="Kostygov A.Y."/>
            <person name="Nenarokova A."/>
            <person name="Lukes J."/>
            <person name="Opperdoes F.R."/>
            <person name="Yurchenko V."/>
        </authorList>
    </citation>
    <scope>NUCLEOTIDE SEQUENCE [LARGE SCALE GENOMIC DNA]</scope>
    <source>
        <strain evidence="7 8">E262AT.01</strain>
    </source>
</reference>
<feature type="transmembrane region" description="Helical" evidence="3">
    <location>
        <begin position="146"/>
        <end position="164"/>
    </location>
</feature>
<keyword evidence="3" id="KW-1133">Transmembrane helix</keyword>
<dbReference type="InterPro" id="IPR000387">
    <property type="entry name" value="Tyr_Pase_dom"/>
</dbReference>
<dbReference type="SUPFAM" id="SSF52799">
    <property type="entry name" value="(Phosphotyrosine protein) phosphatases II"/>
    <property type="match status" value="1"/>
</dbReference>
<name>A0AAW0F4M3_9TRYP</name>
<dbReference type="Gene3D" id="2.60.40.1110">
    <property type="match status" value="1"/>
</dbReference>
<evidence type="ECO:0000256" key="2">
    <source>
        <dbReference type="SAM" id="MobiDB-lite"/>
    </source>
</evidence>
<feature type="region of interest" description="Disordered" evidence="2">
    <location>
        <begin position="1"/>
        <end position="29"/>
    </location>
</feature>
<dbReference type="InterPro" id="IPR014020">
    <property type="entry name" value="Tensin_C2-dom"/>
</dbReference>
<dbReference type="PROSITE" id="PS00383">
    <property type="entry name" value="TYR_PHOSPHATASE_1"/>
    <property type="match status" value="1"/>
</dbReference>
<dbReference type="EMBL" id="JAECZO010000008">
    <property type="protein sequence ID" value="KAK7200791.1"/>
    <property type="molecule type" value="Genomic_DNA"/>
</dbReference>